<proteinExistence type="predicted"/>
<gene>
    <name evidence="1" type="ORF">Ami103574_04610</name>
</gene>
<protein>
    <submittedName>
        <fullName evidence="1">DUF2634 domain-containing protein</fullName>
    </submittedName>
</protein>
<dbReference type="Gene3D" id="3.10.450.40">
    <property type="match status" value="1"/>
</dbReference>
<sequence length="134" mass="15530">MIPQIDTDLQNAFELAERQPSRTYRLDLKSGRIFGTVDQLEAMKQAIYKILNTERYQYAIYSWNYGAELAALIGQPATYVMALINRRITEALTQDDRITEVDNFSFVRDKKTIQVSFTVHTIYGRIDAEKEVNI</sequence>
<dbReference type="KEGG" id="abut:Ami103574_04610"/>
<dbReference type="SUPFAM" id="SSF160719">
    <property type="entry name" value="gpW/gp25-like"/>
    <property type="match status" value="1"/>
</dbReference>
<dbReference type="Proteomes" id="UP000466848">
    <property type="component" value="Chromosome"/>
</dbReference>
<evidence type="ECO:0000313" key="2">
    <source>
        <dbReference type="Proteomes" id="UP000466848"/>
    </source>
</evidence>
<reference evidence="1 2" key="1">
    <citation type="submission" date="2020-02" db="EMBL/GenBank/DDBJ databases">
        <authorList>
            <person name="Kim Y.B."/>
            <person name="Roh S.W."/>
        </authorList>
    </citation>
    <scope>NUCLEOTIDE SEQUENCE [LARGE SCALE GENOMIC DNA]</scope>
    <source>
        <strain evidence="1 2">DSM 103574</strain>
    </source>
</reference>
<dbReference type="RefSeq" id="WP_163065507.1">
    <property type="nucleotide sequence ID" value="NZ_CP048649.1"/>
</dbReference>
<name>A0A858BV42_9FIRM</name>
<organism evidence="1 2">
    <name type="scientific">Aminipila butyrica</name>
    <dbReference type="NCBI Taxonomy" id="433296"/>
    <lineage>
        <taxon>Bacteria</taxon>
        <taxon>Bacillati</taxon>
        <taxon>Bacillota</taxon>
        <taxon>Clostridia</taxon>
        <taxon>Peptostreptococcales</taxon>
        <taxon>Anaerovoracaceae</taxon>
        <taxon>Aminipila</taxon>
    </lineage>
</organism>
<dbReference type="Pfam" id="PF10934">
    <property type="entry name" value="Sheath_initiator"/>
    <property type="match status" value="1"/>
</dbReference>
<dbReference type="InterPro" id="IPR020288">
    <property type="entry name" value="Sheath_initiator"/>
</dbReference>
<keyword evidence="2" id="KW-1185">Reference proteome</keyword>
<accession>A0A858BV42</accession>
<evidence type="ECO:0000313" key="1">
    <source>
        <dbReference type="EMBL" id="QIB68644.1"/>
    </source>
</evidence>
<dbReference type="EMBL" id="CP048649">
    <property type="protein sequence ID" value="QIB68644.1"/>
    <property type="molecule type" value="Genomic_DNA"/>
</dbReference>
<dbReference type="AlphaFoldDB" id="A0A858BV42"/>